<evidence type="ECO:0000256" key="3">
    <source>
        <dbReference type="ARBA" id="ARBA00011823"/>
    </source>
</evidence>
<evidence type="ECO:0000256" key="7">
    <source>
        <dbReference type="ARBA" id="ARBA00023239"/>
    </source>
</evidence>
<evidence type="ECO:0000256" key="1">
    <source>
        <dbReference type="ARBA" id="ARBA00004694"/>
    </source>
</evidence>
<evidence type="ECO:0000256" key="2">
    <source>
        <dbReference type="ARBA" id="ARBA00008055"/>
    </source>
</evidence>
<dbReference type="Pfam" id="PF00490">
    <property type="entry name" value="ALAD"/>
    <property type="match status" value="1"/>
</dbReference>
<feature type="non-terminal residue" evidence="13">
    <location>
        <position position="171"/>
    </location>
</feature>
<dbReference type="PRINTS" id="PR00144">
    <property type="entry name" value="DALDHYDRTASE"/>
</dbReference>
<reference evidence="13 14" key="1">
    <citation type="journal article" date="2018" name="Nat. Biotechnol.">
        <title>A standardized bacterial taxonomy based on genome phylogeny substantially revises the tree of life.</title>
        <authorList>
            <person name="Parks D.H."/>
            <person name="Chuvochina M."/>
            <person name="Waite D.W."/>
            <person name="Rinke C."/>
            <person name="Skarshewski A."/>
            <person name="Chaumeil P.A."/>
            <person name="Hugenholtz P."/>
        </authorList>
    </citation>
    <scope>NUCLEOTIDE SEQUENCE [LARGE SCALE GENOMIC DNA]</scope>
    <source>
        <strain evidence="13">UBA10948</strain>
    </source>
</reference>
<evidence type="ECO:0000256" key="6">
    <source>
        <dbReference type="ARBA" id="ARBA00023133"/>
    </source>
</evidence>
<comment type="catalytic activity">
    <reaction evidence="11">
        <text>2 5-aminolevulinate = porphobilinogen + 2 H2O + H(+)</text>
        <dbReference type="Rhea" id="RHEA:24064"/>
        <dbReference type="ChEBI" id="CHEBI:15377"/>
        <dbReference type="ChEBI" id="CHEBI:15378"/>
        <dbReference type="ChEBI" id="CHEBI:58126"/>
        <dbReference type="ChEBI" id="CHEBI:356416"/>
        <dbReference type="EC" id="4.2.1.24"/>
    </reaction>
</comment>
<proteinExistence type="inferred from homology"/>
<dbReference type="AlphaFoldDB" id="A0A354Z0V6"/>
<dbReference type="EMBL" id="DNZF01000252">
    <property type="protein sequence ID" value="HBK54591.1"/>
    <property type="molecule type" value="Genomic_DNA"/>
</dbReference>
<dbReference type="GO" id="GO:0005829">
    <property type="term" value="C:cytosol"/>
    <property type="evidence" value="ECO:0007669"/>
    <property type="project" value="TreeGrafter"/>
</dbReference>
<sequence>MGFPIQRMRRLRSSETLRRMVRETTLRSSDFIYPLFVIYGQDKKIPVNSMPGVFQFSVDRLPEEIKEIDSLKIPAVLLFGLPEHKDSLGSSAYQDNGVVQEATRLIKTICPEILVITDVCLCEYTDHGHCGLIDQKGVVDNDATLDLLAQEALSHARAGCDIVAPSDMMDG</sequence>
<dbReference type="UniPathway" id="UPA00251">
    <property type="reaction ID" value="UER00318"/>
</dbReference>
<dbReference type="PANTHER" id="PTHR11458">
    <property type="entry name" value="DELTA-AMINOLEVULINIC ACID DEHYDRATASE"/>
    <property type="match status" value="1"/>
</dbReference>
<keyword evidence="7" id="KW-0456">Lyase</keyword>
<name>A0A354Z0V6_9FIRM</name>
<evidence type="ECO:0000256" key="12">
    <source>
        <dbReference type="RuleBase" id="RU004161"/>
    </source>
</evidence>
<dbReference type="InterPro" id="IPR001731">
    <property type="entry name" value="ALAD"/>
</dbReference>
<comment type="caution">
    <text evidence="13">The sequence shown here is derived from an EMBL/GenBank/DDBJ whole genome shotgun (WGS) entry which is preliminary data.</text>
</comment>
<comment type="pathway">
    <text evidence="1">Porphyrin-containing compound metabolism; protoporphyrin-IX biosynthesis; coproporphyrinogen-III from 5-aminolevulinate: step 1/4.</text>
</comment>
<dbReference type="SUPFAM" id="SSF51569">
    <property type="entry name" value="Aldolase"/>
    <property type="match status" value="1"/>
</dbReference>
<dbReference type="STRING" id="378794.GCA_001570625_02062"/>
<dbReference type="GO" id="GO:0008270">
    <property type="term" value="F:zinc ion binding"/>
    <property type="evidence" value="ECO:0007669"/>
    <property type="project" value="TreeGrafter"/>
</dbReference>
<evidence type="ECO:0000313" key="13">
    <source>
        <dbReference type="EMBL" id="HBK54591.1"/>
    </source>
</evidence>
<comment type="similarity">
    <text evidence="2 12">Belongs to the ALAD family.</text>
</comment>
<comment type="function">
    <text evidence="9">Catalyzes an early step in the biosynthesis of tetrapyrroles. Binds two molecules of 5-aminolevulinate per subunit, each at a distinct site, and catalyzes their condensation to form porphobilinogen.</text>
</comment>
<evidence type="ECO:0000313" key="14">
    <source>
        <dbReference type="Proteomes" id="UP000263273"/>
    </source>
</evidence>
<dbReference type="PANTHER" id="PTHR11458:SF0">
    <property type="entry name" value="DELTA-AMINOLEVULINIC ACID DEHYDRATASE"/>
    <property type="match status" value="1"/>
</dbReference>
<organism evidence="13 14">
    <name type="scientific">Syntrophomonas wolfei</name>
    <dbReference type="NCBI Taxonomy" id="863"/>
    <lineage>
        <taxon>Bacteria</taxon>
        <taxon>Bacillati</taxon>
        <taxon>Bacillota</taxon>
        <taxon>Clostridia</taxon>
        <taxon>Eubacteriales</taxon>
        <taxon>Syntrophomonadaceae</taxon>
        <taxon>Syntrophomonas</taxon>
    </lineage>
</organism>
<dbReference type="EC" id="4.2.1.24" evidence="4"/>
<dbReference type="Proteomes" id="UP000263273">
    <property type="component" value="Unassembled WGS sequence"/>
</dbReference>
<keyword evidence="8" id="KW-0627">Porphyrin biosynthesis</keyword>
<comment type="subunit">
    <text evidence="3">Homooctamer.</text>
</comment>
<evidence type="ECO:0000256" key="10">
    <source>
        <dbReference type="ARBA" id="ARBA00032837"/>
    </source>
</evidence>
<dbReference type="InterPro" id="IPR013785">
    <property type="entry name" value="Aldolase_TIM"/>
</dbReference>
<keyword evidence="6" id="KW-0350">Heme biosynthesis</keyword>
<evidence type="ECO:0000256" key="8">
    <source>
        <dbReference type="ARBA" id="ARBA00023244"/>
    </source>
</evidence>
<evidence type="ECO:0000256" key="5">
    <source>
        <dbReference type="ARBA" id="ARBA00020771"/>
    </source>
</evidence>
<evidence type="ECO:0000256" key="9">
    <source>
        <dbReference type="ARBA" id="ARBA00025628"/>
    </source>
</evidence>
<dbReference type="SMART" id="SM01004">
    <property type="entry name" value="ALAD"/>
    <property type="match status" value="1"/>
</dbReference>
<dbReference type="GO" id="GO:0004655">
    <property type="term" value="F:porphobilinogen synthase activity"/>
    <property type="evidence" value="ECO:0007669"/>
    <property type="project" value="UniProtKB-EC"/>
</dbReference>
<dbReference type="Gene3D" id="3.20.20.70">
    <property type="entry name" value="Aldolase class I"/>
    <property type="match status" value="1"/>
</dbReference>
<gene>
    <name evidence="13" type="ORF">DDZ44_11705</name>
</gene>
<evidence type="ECO:0000256" key="4">
    <source>
        <dbReference type="ARBA" id="ARBA00012053"/>
    </source>
</evidence>
<dbReference type="GO" id="GO:0006782">
    <property type="term" value="P:protoporphyrinogen IX biosynthetic process"/>
    <property type="evidence" value="ECO:0007669"/>
    <property type="project" value="UniProtKB-UniPathway"/>
</dbReference>
<evidence type="ECO:0000256" key="11">
    <source>
        <dbReference type="ARBA" id="ARBA00047651"/>
    </source>
</evidence>
<protein>
    <recommendedName>
        <fullName evidence="5">Delta-aminolevulinic acid dehydratase</fullName>
        <ecNumber evidence="4">4.2.1.24</ecNumber>
    </recommendedName>
    <alternativeName>
        <fullName evidence="10">Porphobilinogen synthase</fullName>
    </alternativeName>
</protein>
<accession>A0A354Z0V6</accession>